<accession>A0A6I4U2E1</accession>
<evidence type="ECO:0000313" key="3">
    <source>
        <dbReference type="Proteomes" id="UP000469430"/>
    </source>
</evidence>
<reference evidence="2 3" key="1">
    <citation type="submission" date="2019-12" db="EMBL/GenBank/DDBJ databases">
        <title>Genomic-based taxomic classification of the family Erythrobacteraceae.</title>
        <authorList>
            <person name="Xu L."/>
        </authorList>
    </citation>
    <scope>NUCLEOTIDE SEQUENCE [LARGE SCALE GENOMIC DNA]</scope>
    <source>
        <strain evidence="2 3">S36</strain>
    </source>
</reference>
<name>A0A6I4U2E1_9SPHN</name>
<feature type="region of interest" description="Disordered" evidence="1">
    <location>
        <begin position="54"/>
        <end position="77"/>
    </location>
</feature>
<sequence>MSRPTIAMQNARIRELDAIRCARPLTDAEAREADHLAACAYHRIYRAQRAERWGHPTARARARQAPDREAISQGQMR</sequence>
<comment type="caution">
    <text evidence="2">The sequence shown here is derived from an EMBL/GenBank/DDBJ whole genome shotgun (WGS) entry which is preliminary data.</text>
</comment>
<dbReference type="EMBL" id="WTYJ01000005">
    <property type="protein sequence ID" value="MXP00804.1"/>
    <property type="molecule type" value="Genomic_DNA"/>
</dbReference>
<proteinExistence type="predicted"/>
<organism evidence="2 3">
    <name type="scientific">Croceibacterium xixiisoli</name>
    <dbReference type="NCBI Taxonomy" id="1476466"/>
    <lineage>
        <taxon>Bacteria</taxon>
        <taxon>Pseudomonadati</taxon>
        <taxon>Pseudomonadota</taxon>
        <taxon>Alphaproteobacteria</taxon>
        <taxon>Sphingomonadales</taxon>
        <taxon>Erythrobacteraceae</taxon>
        <taxon>Croceibacterium</taxon>
    </lineage>
</organism>
<protein>
    <submittedName>
        <fullName evidence="2">Uncharacterized protein</fullName>
    </submittedName>
</protein>
<dbReference type="RefSeq" id="WP_161392546.1">
    <property type="nucleotide sequence ID" value="NZ_JBHSCP010000001.1"/>
</dbReference>
<evidence type="ECO:0000256" key="1">
    <source>
        <dbReference type="SAM" id="MobiDB-lite"/>
    </source>
</evidence>
<dbReference type="AlphaFoldDB" id="A0A6I4U2E1"/>
<gene>
    <name evidence="2" type="ORF">GRI97_17580</name>
</gene>
<dbReference type="Proteomes" id="UP000469430">
    <property type="component" value="Unassembled WGS sequence"/>
</dbReference>
<keyword evidence="3" id="KW-1185">Reference proteome</keyword>
<evidence type="ECO:0000313" key="2">
    <source>
        <dbReference type="EMBL" id="MXP00804.1"/>
    </source>
</evidence>